<dbReference type="AlphaFoldDB" id="A0AAN8MRV3"/>
<feature type="compositionally biased region" description="Basic residues" evidence="1">
    <location>
        <begin position="150"/>
        <end position="166"/>
    </location>
</feature>
<organism evidence="3 4">
    <name type="scientific">Orbilia javanica</name>
    <dbReference type="NCBI Taxonomy" id="47235"/>
    <lineage>
        <taxon>Eukaryota</taxon>
        <taxon>Fungi</taxon>
        <taxon>Dikarya</taxon>
        <taxon>Ascomycota</taxon>
        <taxon>Pezizomycotina</taxon>
        <taxon>Orbiliomycetes</taxon>
        <taxon>Orbiliales</taxon>
        <taxon>Orbiliaceae</taxon>
        <taxon>Orbilia</taxon>
    </lineage>
</organism>
<feature type="compositionally biased region" description="Basic and acidic residues" evidence="1">
    <location>
        <begin position="730"/>
        <end position="747"/>
    </location>
</feature>
<name>A0AAN8MRV3_9PEZI</name>
<keyword evidence="4" id="KW-1185">Reference proteome</keyword>
<accession>A0AAN8MRV3</accession>
<feature type="domain" description="BTB" evidence="2">
    <location>
        <begin position="951"/>
        <end position="1025"/>
    </location>
</feature>
<evidence type="ECO:0000259" key="2">
    <source>
        <dbReference type="PROSITE" id="PS50097"/>
    </source>
</evidence>
<feature type="compositionally biased region" description="Polar residues" evidence="1">
    <location>
        <begin position="509"/>
        <end position="520"/>
    </location>
</feature>
<feature type="compositionally biased region" description="Low complexity" evidence="1">
    <location>
        <begin position="456"/>
        <end position="476"/>
    </location>
</feature>
<dbReference type="EMBL" id="JAVHNR010000003">
    <property type="protein sequence ID" value="KAK6347509.1"/>
    <property type="molecule type" value="Genomic_DNA"/>
</dbReference>
<feature type="compositionally biased region" description="Basic and acidic residues" evidence="1">
    <location>
        <begin position="598"/>
        <end position="612"/>
    </location>
</feature>
<feature type="compositionally biased region" description="Polar residues" evidence="1">
    <location>
        <begin position="289"/>
        <end position="302"/>
    </location>
</feature>
<feature type="compositionally biased region" description="Polar residues" evidence="1">
    <location>
        <begin position="887"/>
        <end position="902"/>
    </location>
</feature>
<evidence type="ECO:0000313" key="4">
    <source>
        <dbReference type="Proteomes" id="UP001313282"/>
    </source>
</evidence>
<dbReference type="Gene3D" id="3.30.710.10">
    <property type="entry name" value="Potassium Channel Kv1.1, Chain A"/>
    <property type="match status" value="1"/>
</dbReference>
<dbReference type="InterPro" id="IPR011333">
    <property type="entry name" value="SKP1/BTB/POZ_sf"/>
</dbReference>
<feature type="compositionally biased region" description="Low complexity" evidence="1">
    <location>
        <begin position="622"/>
        <end position="641"/>
    </location>
</feature>
<feature type="compositionally biased region" description="Low complexity" evidence="1">
    <location>
        <begin position="259"/>
        <end position="285"/>
    </location>
</feature>
<feature type="compositionally biased region" description="Polar residues" evidence="1">
    <location>
        <begin position="423"/>
        <end position="434"/>
    </location>
</feature>
<feature type="compositionally biased region" description="Basic residues" evidence="1">
    <location>
        <begin position="127"/>
        <end position="136"/>
    </location>
</feature>
<feature type="region of interest" description="Disordered" evidence="1">
    <location>
        <begin position="877"/>
        <end position="938"/>
    </location>
</feature>
<dbReference type="Pfam" id="PF00651">
    <property type="entry name" value="BTB"/>
    <property type="match status" value="1"/>
</dbReference>
<comment type="caution">
    <text evidence="3">The sequence shown here is derived from an EMBL/GenBank/DDBJ whole genome shotgun (WGS) entry which is preliminary data.</text>
</comment>
<feature type="compositionally biased region" description="Basic and acidic residues" evidence="1">
    <location>
        <begin position="877"/>
        <end position="886"/>
    </location>
</feature>
<feature type="compositionally biased region" description="Polar residues" evidence="1">
    <location>
        <begin position="327"/>
        <end position="371"/>
    </location>
</feature>
<feature type="compositionally biased region" description="Polar residues" evidence="1">
    <location>
        <begin position="528"/>
        <end position="544"/>
    </location>
</feature>
<dbReference type="PROSITE" id="PS50097">
    <property type="entry name" value="BTB"/>
    <property type="match status" value="1"/>
</dbReference>
<dbReference type="CDD" id="cd18186">
    <property type="entry name" value="BTB_POZ_ZBTB_KLHL-like"/>
    <property type="match status" value="1"/>
</dbReference>
<feature type="compositionally biased region" description="Basic residues" evidence="1">
    <location>
        <begin position="36"/>
        <end position="49"/>
    </location>
</feature>
<dbReference type="SUPFAM" id="SSF54695">
    <property type="entry name" value="POZ domain"/>
    <property type="match status" value="1"/>
</dbReference>
<feature type="compositionally biased region" description="Basic and acidic residues" evidence="1">
    <location>
        <begin position="647"/>
        <end position="667"/>
    </location>
</feature>
<feature type="compositionally biased region" description="Pro residues" evidence="1">
    <location>
        <begin position="91"/>
        <end position="102"/>
    </location>
</feature>
<feature type="region of interest" description="Disordered" evidence="1">
    <location>
        <begin position="241"/>
        <end position="840"/>
    </location>
</feature>
<dbReference type="Proteomes" id="UP001313282">
    <property type="component" value="Unassembled WGS sequence"/>
</dbReference>
<gene>
    <name evidence="3" type="ORF">TWF718_005350</name>
</gene>
<evidence type="ECO:0000313" key="3">
    <source>
        <dbReference type="EMBL" id="KAK6347509.1"/>
    </source>
</evidence>
<feature type="compositionally biased region" description="Polar residues" evidence="1">
    <location>
        <begin position="801"/>
        <end position="811"/>
    </location>
</feature>
<dbReference type="SMART" id="SM00225">
    <property type="entry name" value="BTB"/>
    <property type="match status" value="1"/>
</dbReference>
<sequence length="1176" mass="132979">MNFYESEESIGPPRGGVPRSRIEELPDDYPDDPPRHSHHRSSHHHRHRSQSGPSGAHHQHQSWMYEPHGHEWGGDSYAHNYENQENEWNNAPPPRPPRPPQVFGPNNEDSSSDDDDEAGPWVGSPLKQRRRHHHHNHDQENHQRQSQSNTHRHHHHRPRRHHHQREHHNPDCHLHPQNLQNPQNRQNPQNSQNSRRLHSYRSGDHIVEVFEPSENSQDGDRASSIEVIPVWQPSASNHSLVDISQGGLPQTIKDSLHQHSPASPSPSLNNINSPSLLSIHSLPSHHQNDSPCNDSAQGQDSGDASKDKSHNLLPWNNPPSEHLSEHLSWNNPPSKASSQKEPPSKTSSQKNPPSKVSSQKEFPSKVSSQKELPSKVSSPKELPSKVSSKVSSQKDFPSKLPSKNDTASKPSSPNIYQDKPPSSKGSNHQFQAWDNSPVPSPAWNNSPEQPPYWNNSPKQQEQTSSKKSSSPKPTSPDIFQDKSQSLKGSTHRLPSPAWDNCSDKPLSHKGSSVKANSQDISQEKPRSSKSSNHRSPAWDSNQESRSSEKVPAPKPAAPNASRDREQSSKRSTSQLPPPLWINYPSKPPSQDNPKQRASQKETTPEPRSRDSPQDQYQFFQDSPPLNHSPKNSPKNPSSHESSTPKIIYREDSQNRYEFLQVRRDPKPSSKVPSQQQSSAKDFTAKANSLQGTLQNQTQYEFAEISRPPNPPPNPPPKTTLREPQFYEGYSPKRDHRGSYQRKEEFTRVHSHRKSSRNNPSKKSTRRGPSEQQPQLMQNPADHKSSKKDYSEKFLSQKERQPTSIPRQNPQGGIQLHQDIPDKHPQESQPRGDAPNSRRTWADFTRRFKLQAKAIRKSKSLSDFARRVQRHQNQLREALEPQHHFDTMEQQPKPSTAAQNRSLGQGPPNTEPKPSKDHKHKSDKPPRVPRSAKQPIPSGDSLMMLLRSREFSDVTVIVGTGEDKRIYDLHRNILCTKSEYFQGAIRQLDTDARLQSSSSVVVRDLLPPIFDLVLEWLYGEVLAVERHQPLILALYRAATVLKIHGLRIHIARSVSKMLKHKRKNGKPIHFEGFEVVRSLFEYADTPEYFESLRKCTDEIALQSNIPMPAINAQMAAIGGVGGATAADTKFWMALAVSYQKALHATVCSECRSIVSTKRRTGLDRMCCHCSTSGDDNT</sequence>
<feature type="compositionally biased region" description="Low complexity" evidence="1">
    <location>
        <begin position="176"/>
        <end position="194"/>
    </location>
</feature>
<dbReference type="InterPro" id="IPR000210">
    <property type="entry name" value="BTB/POZ_dom"/>
</dbReference>
<feature type="compositionally biased region" description="Polar residues" evidence="1">
    <location>
        <begin position="442"/>
        <end position="455"/>
    </location>
</feature>
<protein>
    <recommendedName>
        <fullName evidence="2">BTB domain-containing protein</fullName>
    </recommendedName>
</protein>
<reference evidence="3 4" key="1">
    <citation type="submission" date="2019-10" db="EMBL/GenBank/DDBJ databases">
        <authorList>
            <person name="Palmer J.M."/>
        </authorList>
    </citation>
    <scope>NUCLEOTIDE SEQUENCE [LARGE SCALE GENOMIC DNA]</scope>
    <source>
        <strain evidence="3 4">TWF718</strain>
    </source>
</reference>
<feature type="compositionally biased region" description="Low complexity" evidence="1">
    <location>
        <begin position="374"/>
        <end position="391"/>
    </location>
</feature>
<feature type="compositionally biased region" description="Pro residues" evidence="1">
    <location>
        <begin position="707"/>
        <end position="717"/>
    </location>
</feature>
<proteinExistence type="predicted"/>
<feature type="compositionally biased region" description="Basic and acidic residues" evidence="1">
    <location>
        <begin position="780"/>
        <end position="800"/>
    </location>
</feature>
<evidence type="ECO:0000256" key="1">
    <source>
        <dbReference type="SAM" id="MobiDB-lite"/>
    </source>
</evidence>
<feature type="compositionally biased region" description="Polar residues" evidence="1">
    <location>
        <begin position="401"/>
        <end position="415"/>
    </location>
</feature>
<feature type="compositionally biased region" description="Low complexity" evidence="1">
    <location>
        <begin position="668"/>
        <end position="680"/>
    </location>
</feature>
<feature type="region of interest" description="Disordered" evidence="1">
    <location>
        <begin position="1"/>
        <end position="196"/>
    </location>
</feature>
<feature type="compositionally biased region" description="Polar residues" evidence="1">
    <location>
        <begin position="685"/>
        <end position="699"/>
    </location>
</feature>